<keyword evidence="3" id="KW-1185">Reference proteome</keyword>
<dbReference type="Proteomes" id="UP000759298">
    <property type="component" value="Unassembled WGS sequence"/>
</dbReference>
<evidence type="ECO:0000256" key="1">
    <source>
        <dbReference type="SAM" id="MobiDB-lite"/>
    </source>
</evidence>
<proteinExistence type="predicted"/>
<feature type="region of interest" description="Disordered" evidence="1">
    <location>
        <begin position="1"/>
        <end position="20"/>
    </location>
</feature>
<dbReference type="EMBL" id="JAHWXP010000003">
    <property type="protein sequence ID" value="MBY8337930.1"/>
    <property type="molecule type" value="Genomic_DNA"/>
</dbReference>
<reference evidence="2 3" key="1">
    <citation type="submission" date="2021-07" db="EMBL/GenBank/DDBJ databases">
        <title>Alteriqipengyuania abyssalis NZ-12B nov, sp.nov isolated from deep sea sponge in pacific ocean.</title>
        <authorList>
            <person name="Tareen S."/>
            <person name="Wink J."/>
        </authorList>
    </citation>
    <scope>NUCLEOTIDE SEQUENCE [LARGE SCALE GENOMIC DNA]</scope>
    <source>
        <strain evidence="2 3">NZ-12B</strain>
    </source>
</reference>
<dbReference type="RefSeq" id="WP_222825416.1">
    <property type="nucleotide sequence ID" value="NZ_JAHWXP010000003.1"/>
</dbReference>
<organism evidence="2 3">
    <name type="scientific">Alteriqipengyuania abyssalis</name>
    <dbReference type="NCBI Taxonomy" id="2860200"/>
    <lineage>
        <taxon>Bacteria</taxon>
        <taxon>Pseudomonadati</taxon>
        <taxon>Pseudomonadota</taxon>
        <taxon>Alphaproteobacteria</taxon>
        <taxon>Sphingomonadales</taxon>
        <taxon>Erythrobacteraceae</taxon>
        <taxon>Alteriqipengyuania</taxon>
    </lineage>
</organism>
<sequence length="263" mass="30863">MKDENLPEQNDEWQSRQQKHNQRVEAFLSREDLGDLTPREYVDAYADALRPQNIEMLRGAEHIGWMATSEVRHAAIRETFRDFNFELEPVSGWSNFLFELDLIFVQFDVPDVRKGYAELRREVDACIGKLEALRPTFFEFNHSIDFSVAAMLSKAATNDNIRMLDALIKSHKIVSAWLSEHHQAPRWREKTLRNSRIDLATRLLTIFHREFGLAPKPDGGSAHVPIEQANDWQRFYQACAFVRMQERETPDRQAVLWEAYQNW</sequence>
<evidence type="ECO:0000313" key="3">
    <source>
        <dbReference type="Proteomes" id="UP000759298"/>
    </source>
</evidence>
<protein>
    <submittedName>
        <fullName evidence="2">Uncharacterized protein</fullName>
    </submittedName>
</protein>
<accession>A0ABS7PI96</accession>
<gene>
    <name evidence="2" type="ORF">KYN89_12840</name>
</gene>
<evidence type="ECO:0000313" key="2">
    <source>
        <dbReference type="EMBL" id="MBY8337930.1"/>
    </source>
</evidence>
<name>A0ABS7PI96_9SPHN</name>
<comment type="caution">
    <text evidence="2">The sequence shown here is derived from an EMBL/GenBank/DDBJ whole genome shotgun (WGS) entry which is preliminary data.</text>
</comment>